<proteinExistence type="predicted"/>
<dbReference type="Pfam" id="PF06259">
    <property type="entry name" value="Abhydrolase_8"/>
    <property type="match status" value="1"/>
</dbReference>
<protein>
    <recommendedName>
        <fullName evidence="1">DUF1023 domain-containing protein</fullName>
    </recommendedName>
</protein>
<gene>
    <name evidence="2" type="ORF">FQP90_22825</name>
</gene>
<organism evidence="2 3">
    <name type="scientific">Paenarthrobacter nitroguajacolicus</name>
    <name type="common">Arthrobacter nitroguajacolicus</name>
    <dbReference type="NCBI Taxonomy" id="211146"/>
    <lineage>
        <taxon>Bacteria</taxon>
        <taxon>Bacillati</taxon>
        <taxon>Actinomycetota</taxon>
        <taxon>Actinomycetes</taxon>
        <taxon>Micrococcales</taxon>
        <taxon>Micrococcaceae</taxon>
        <taxon>Paenarthrobacter</taxon>
    </lineage>
</organism>
<dbReference type="Proteomes" id="UP000316500">
    <property type="component" value="Unassembled WGS sequence"/>
</dbReference>
<feature type="non-terminal residue" evidence="2">
    <location>
        <position position="1"/>
    </location>
</feature>
<name>A0A558GLR3_PAENT</name>
<accession>A0A558GLR3</accession>
<dbReference type="InterPro" id="IPR010427">
    <property type="entry name" value="DUF1023"/>
</dbReference>
<dbReference type="Gene3D" id="3.40.50.1820">
    <property type="entry name" value="alpha/beta hydrolase"/>
    <property type="match status" value="1"/>
</dbReference>
<evidence type="ECO:0000259" key="1">
    <source>
        <dbReference type="Pfam" id="PF06259"/>
    </source>
</evidence>
<dbReference type="InterPro" id="IPR029058">
    <property type="entry name" value="AB_hydrolase_fold"/>
</dbReference>
<sequence>VTFVSGFEELLTENAADATWLEQIATAFEAAGSGSLPETALNSALIQYAPPGQVGLNDIGALNAAQLKAWLGGAGNVARLEVLLKEPGLDPVVVAKWWAGLGHTAADDGSIEPDEGQKLLIETLPWAIGNLNGVTATARNLANRIRLVTEQKRIKAELAGTPESLFTSTGRSIPNPHWIRLQTQQKALDGIGQALVNAGASGQAVLLGFDLTDGSPKAQVSAANPDTADNVTYAVSGMLITPQSGFNDWATNAANLQSRQRLNDRSKSFAVVAWINYDPPNPATVSSGDAARAGGERFVADLRGFNAVRDGLGNRTPETLNVLGHSYGTTVTSDALAAADLRVASFTMLGSAGVEKEIRNAEELHVPEGQVYASEAEPDALARWGRSQRQDPRMESFHAKVFSSEAATIDGTQFHGTTEHNSLVHRKDGDGYGYLDRGTTALYEAALTTTGHGDRILPGESLSRPSSELRQISSPGRVNRMSYQPKARHKVPSLLAALVFAAMTLSACTPTTTENPMTGSSNRSDPATVKAQVEELKQALADLHAFKTETQQAIGPQKWSDEGLRNSFCTTPDGEEGVNYVVLSQTSDPVDLEASVDVVKSFWESKGFNTRIETNPRDPGLIRLYADQNGGQLVSYTANVLGSGLEMDSACVAGDQAAIYKELYPENFGLPSSPSPSP</sequence>
<feature type="domain" description="DUF1023" evidence="1">
    <location>
        <begin position="217"/>
        <end position="381"/>
    </location>
</feature>
<dbReference type="AlphaFoldDB" id="A0A558GLR3"/>
<dbReference type="EMBL" id="VNFK01000037">
    <property type="protein sequence ID" value="TVU57832.1"/>
    <property type="molecule type" value="Genomic_DNA"/>
</dbReference>
<dbReference type="RefSeq" id="WP_144653394.1">
    <property type="nucleotide sequence ID" value="NZ_VNFK01000037.1"/>
</dbReference>
<evidence type="ECO:0000313" key="3">
    <source>
        <dbReference type="Proteomes" id="UP000316500"/>
    </source>
</evidence>
<evidence type="ECO:0000313" key="2">
    <source>
        <dbReference type="EMBL" id="TVU57832.1"/>
    </source>
</evidence>
<dbReference type="OrthoDB" id="3259161at2"/>
<comment type="caution">
    <text evidence="2">The sequence shown here is derived from an EMBL/GenBank/DDBJ whole genome shotgun (WGS) entry which is preliminary data.</text>
</comment>
<reference evidence="2 3" key="1">
    <citation type="submission" date="2019-07" db="EMBL/GenBank/DDBJ databases">
        <title>Diversity of Bacteria from Kongsfjorden, Arctic.</title>
        <authorList>
            <person name="Yu Y."/>
        </authorList>
    </citation>
    <scope>NUCLEOTIDE SEQUENCE [LARGE SCALE GENOMIC DNA]</scope>
    <source>
        <strain evidence="2 3">SM1928</strain>
    </source>
</reference>